<evidence type="ECO:0000313" key="2">
    <source>
        <dbReference type="EMBL" id="MBA4619648.1"/>
    </source>
</evidence>
<accession>A0A7C9CPP1</accession>
<keyword evidence="1" id="KW-1133">Transmembrane helix</keyword>
<dbReference type="EMBL" id="GISG01026296">
    <property type="protein sequence ID" value="MBA4619648.1"/>
    <property type="molecule type" value="Transcribed_RNA"/>
</dbReference>
<name>A0A7C9CPP1_OPUST</name>
<reference evidence="2" key="1">
    <citation type="journal article" date="2013" name="J. Plant Res.">
        <title>Effect of fungi and light on seed germination of three Opuntia species from semiarid lands of central Mexico.</title>
        <authorList>
            <person name="Delgado-Sanchez P."/>
            <person name="Jimenez-Bremont J.F."/>
            <person name="Guerrero-Gonzalez Mde L."/>
            <person name="Flores J."/>
        </authorList>
    </citation>
    <scope>NUCLEOTIDE SEQUENCE</scope>
    <source>
        <tissue evidence="2">Cladode</tissue>
    </source>
</reference>
<keyword evidence="1" id="KW-0812">Transmembrane</keyword>
<protein>
    <submittedName>
        <fullName evidence="2">Uncharacterized protein</fullName>
    </submittedName>
</protein>
<evidence type="ECO:0000256" key="1">
    <source>
        <dbReference type="SAM" id="Phobius"/>
    </source>
</evidence>
<sequence length="108" mass="12191">MFLVPHNAGLNDGKVIRGTGGRPCEPNSMIVTVSHTLMEAVQIELKMLCCYTLFMLLFCNVLVLISLPLLFCLAAIVTVLCHQRNHFYRLYSLQQQCFGNSLHFATRT</sequence>
<reference evidence="2" key="2">
    <citation type="submission" date="2020-07" db="EMBL/GenBank/DDBJ databases">
        <authorList>
            <person name="Vera ALvarez R."/>
            <person name="Arias-Moreno D.M."/>
            <person name="Jimenez-Jacinto V."/>
            <person name="Jimenez-Bremont J.F."/>
            <person name="Swaminathan K."/>
            <person name="Moose S.P."/>
            <person name="Guerrero-Gonzalez M.L."/>
            <person name="Marino-Ramirez L."/>
            <person name="Landsman D."/>
            <person name="Rodriguez-Kessler M."/>
            <person name="Delgado-Sanchez P."/>
        </authorList>
    </citation>
    <scope>NUCLEOTIDE SEQUENCE</scope>
    <source>
        <tissue evidence="2">Cladode</tissue>
    </source>
</reference>
<dbReference type="AlphaFoldDB" id="A0A7C9CPP1"/>
<feature type="transmembrane region" description="Helical" evidence="1">
    <location>
        <begin position="53"/>
        <end position="81"/>
    </location>
</feature>
<proteinExistence type="predicted"/>
<keyword evidence="1" id="KW-0472">Membrane</keyword>
<organism evidence="2">
    <name type="scientific">Opuntia streptacantha</name>
    <name type="common">Prickly pear cactus</name>
    <name type="synonym">Opuntia cardona</name>
    <dbReference type="NCBI Taxonomy" id="393608"/>
    <lineage>
        <taxon>Eukaryota</taxon>
        <taxon>Viridiplantae</taxon>
        <taxon>Streptophyta</taxon>
        <taxon>Embryophyta</taxon>
        <taxon>Tracheophyta</taxon>
        <taxon>Spermatophyta</taxon>
        <taxon>Magnoliopsida</taxon>
        <taxon>eudicotyledons</taxon>
        <taxon>Gunneridae</taxon>
        <taxon>Pentapetalae</taxon>
        <taxon>Caryophyllales</taxon>
        <taxon>Cactineae</taxon>
        <taxon>Cactaceae</taxon>
        <taxon>Opuntioideae</taxon>
        <taxon>Opuntia</taxon>
    </lineage>
</organism>